<reference evidence="1 2" key="1">
    <citation type="submission" date="2021-06" db="EMBL/GenBank/DDBJ databases">
        <title>Caerostris extrusa draft genome.</title>
        <authorList>
            <person name="Kono N."/>
            <person name="Arakawa K."/>
        </authorList>
    </citation>
    <scope>NUCLEOTIDE SEQUENCE [LARGE SCALE GENOMIC DNA]</scope>
</reference>
<organism evidence="1 2">
    <name type="scientific">Caerostris extrusa</name>
    <name type="common">Bark spider</name>
    <name type="synonym">Caerostris bankana</name>
    <dbReference type="NCBI Taxonomy" id="172846"/>
    <lineage>
        <taxon>Eukaryota</taxon>
        <taxon>Metazoa</taxon>
        <taxon>Ecdysozoa</taxon>
        <taxon>Arthropoda</taxon>
        <taxon>Chelicerata</taxon>
        <taxon>Arachnida</taxon>
        <taxon>Araneae</taxon>
        <taxon>Araneomorphae</taxon>
        <taxon>Entelegynae</taxon>
        <taxon>Araneoidea</taxon>
        <taxon>Araneidae</taxon>
        <taxon>Caerostris</taxon>
    </lineage>
</organism>
<keyword evidence="2" id="KW-1185">Reference proteome</keyword>
<dbReference type="Proteomes" id="UP001054945">
    <property type="component" value="Unassembled WGS sequence"/>
</dbReference>
<comment type="caution">
    <text evidence="1">The sequence shown here is derived from an EMBL/GenBank/DDBJ whole genome shotgun (WGS) entry which is preliminary data.</text>
</comment>
<evidence type="ECO:0000313" key="2">
    <source>
        <dbReference type="Proteomes" id="UP001054945"/>
    </source>
</evidence>
<accession>A0AAV4P237</accession>
<protein>
    <submittedName>
        <fullName evidence="1">Uncharacterized protein</fullName>
    </submittedName>
</protein>
<dbReference type="EMBL" id="BPLR01003956">
    <property type="protein sequence ID" value="GIX90623.1"/>
    <property type="molecule type" value="Genomic_DNA"/>
</dbReference>
<name>A0AAV4P237_CAEEX</name>
<evidence type="ECO:0000313" key="1">
    <source>
        <dbReference type="EMBL" id="GIX90623.1"/>
    </source>
</evidence>
<sequence>MNIPLSCLASKTHFSRTIHAFQWMFFGKQSVLFGTLPTTRAEHPLLRVIHTPDTDPAASFINNLLKCPSCYENTQCLGLTPFRWTVRWRWGGHFACIFDYLTHKQRKTTTTIKNDQTETRIRRKTINKKINLDLKLHGSFSFVIKCWCDRLQ</sequence>
<gene>
    <name evidence="1" type="ORF">CEXT_370511</name>
</gene>
<proteinExistence type="predicted"/>
<dbReference type="AlphaFoldDB" id="A0AAV4P237"/>